<protein>
    <recommendedName>
        <fullName evidence="1">SGNH domain-containing protein</fullName>
    </recommendedName>
</protein>
<reference evidence="2 3" key="1">
    <citation type="submission" date="2019-06" db="EMBL/GenBank/DDBJ databases">
        <title>Sequencing the genomes of 1000 actinobacteria strains.</title>
        <authorList>
            <person name="Klenk H.-P."/>
        </authorList>
    </citation>
    <scope>NUCLEOTIDE SEQUENCE [LARGE SCALE GENOMIC DNA]</scope>
    <source>
        <strain evidence="2 3">DSM 12335</strain>
    </source>
</reference>
<evidence type="ECO:0000313" key="3">
    <source>
        <dbReference type="Proteomes" id="UP000319516"/>
    </source>
</evidence>
<accession>A0A542YT33</accession>
<dbReference type="Proteomes" id="UP000319516">
    <property type="component" value="Unassembled WGS sequence"/>
</dbReference>
<organism evidence="2 3">
    <name type="scientific">Ornithinicoccus hortensis</name>
    <dbReference type="NCBI Taxonomy" id="82346"/>
    <lineage>
        <taxon>Bacteria</taxon>
        <taxon>Bacillati</taxon>
        <taxon>Actinomycetota</taxon>
        <taxon>Actinomycetes</taxon>
        <taxon>Micrococcales</taxon>
        <taxon>Intrasporangiaceae</taxon>
        <taxon>Ornithinicoccus</taxon>
    </lineage>
</organism>
<proteinExistence type="predicted"/>
<dbReference type="OrthoDB" id="4851366at2"/>
<dbReference type="EMBL" id="VFOP01000001">
    <property type="protein sequence ID" value="TQL51255.1"/>
    <property type="molecule type" value="Genomic_DNA"/>
</dbReference>
<dbReference type="InterPro" id="IPR043968">
    <property type="entry name" value="SGNH"/>
</dbReference>
<feature type="domain" description="SGNH" evidence="1">
    <location>
        <begin position="97"/>
        <end position="322"/>
    </location>
</feature>
<name>A0A542YT33_9MICO</name>
<gene>
    <name evidence="2" type="ORF">FB467_2396</name>
</gene>
<evidence type="ECO:0000259" key="1">
    <source>
        <dbReference type="Pfam" id="PF19040"/>
    </source>
</evidence>
<comment type="caution">
    <text evidence="2">The sequence shown here is derived from an EMBL/GenBank/DDBJ whole genome shotgun (WGS) entry which is preliminary data.</text>
</comment>
<dbReference type="AlphaFoldDB" id="A0A542YT33"/>
<keyword evidence="3" id="KW-1185">Reference proteome</keyword>
<evidence type="ECO:0000313" key="2">
    <source>
        <dbReference type="EMBL" id="TQL51255.1"/>
    </source>
</evidence>
<sequence length="339" mass="35909">MAERITAEWRRPLVAVLAALALLCALLVWRPWDGSGGDDRSGSGTVPDGPPGAAALRGVDWSTVRAVPEEAFTRTGDYVPATPEAADGDQPAYYADDCHLEREDTGIKACTYGDEDATVEVAVVGSSKAGVWVPVLDEIGRREGWRVSVFTKSSCAYDPPVATDSYPECATYNTALEERLLADPPDIVVTSGQDTDARQLEAAALSAAWLRLLEAGTEHVVAVWEVPTPSRHVAGCLAELPRQGSGDYVEACSYEHEDGPGADILGEAVAQTDGAELLDVKDWVCPDSTLSPRCPPVIGAVVVLGDGAHLTDTYARTLTDPVHQELSDLGIATSQPTDP</sequence>
<dbReference type="RefSeq" id="WP_141785284.1">
    <property type="nucleotide sequence ID" value="NZ_BAAAIK010000010.1"/>
</dbReference>
<dbReference type="Pfam" id="PF19040">
    <property type="entry name" value="SGNH"/>
    <property type="match status" value="1"/>
</dbReference>